<keyword evidence="2 10" id="KW-0240">DNA-directed RNA polymerase</keyword>
<reference evidence="16" key="1">
    <citation type="journal article" date="2017" name="Cell">
        <title>Insights into land plant evolution garnered from the Marchantia polymorpha genome.</title>
        <authorList>
            <person name="Bowman J.L."/>
            <person name="Kohchi T."/>
            <person name="Yamato K.T."/>
            <person name="Jenkins J."/>
            <person name="Shu S."/>
            <person name="Ishizaki K."/>
            <person name="Yamaoka S."/>
            <person name="Nishihama R."/>
            <person name="Nakamura Y."/>
            <person name="Berger F."/>
            <person name="Adam C."/>
            <person name="Aki S.S."/>
            <person name="Althoff F."/>
            <person name="Araki T."/>
            <person name="Arteaga-Vazquez M.A."/>
            <person name="Balasubrmanian S."/>
            <person name="Barry K."/>
            <person name="Bauer D."/>
            <person name="Boehm C.R."/>
            <person name="Briginshaw L."/>
            <person name="Caballero-Perez J."/>
            <person name="Catarino B."/>
            <person name="Chen F."/>
            <person name="Chiyoda S."/>
            <person name="Chovatia M."/>
            <person name="Davies K.M."/>
            <person name="Delmans M."/>
            <person name="Demura T."/>
            <person name="Dierschke T."/>
            <person name="Dolan L."/>
            <person name="Dorantes-Acosta A.E."/>
            <person name="Eklund D.M."/>
            <person name="Florent S.N."/>
            <person name="Flores-Sandoval E."/>
            <person name="Fujiyama A."/>
            <person name="Fukuzawa H."/>
            <person name="Galik B."/>
            <person name="Grimanelli D."/>
            <person name="Grimwood J."/>
            <person name="Grossniklaus U."/>
            <person name="Hamada T."/>
            <person name="Haseloff J."/>
            <person name="Hetherington A.J."/>
            <person name="Higo A."/>
            <person name="Hirakawa Y."/>
            <person name="Hundley H.N."/>
            <person name="Ikeda Y."/>
            <person name="Inoue K."/>
            <person name="Inoue S.I."/>
            <person name="Ishida S."/>
            <person name="Jia Q."/>
            <person name="Kakita M."/>
            <person name="Kanazawa T."/>
            <person name="Kawai Y."/>
            <person name="Kawashima T."/>
            <person name="Kennedy M."/>
            <person name="Kinose K."/>
            <person name="Kinoshita T."/>
            <person name="Kohara Y."/>
            <person name="Koide E."/>
            <person name="Komatsu K."/>
            <person name="Kopischke S."/>
            <person name="Kubo M."/>
            <person name="Kyozuka J."/>
            <person name="Lagercrantz U."/>
            <person name="Lin S.S."/>
            <person name="Lindquist E."/>
            <person name="Lipzen A.M."/>
            <person name="Lu C.W."/>
            <person name="De Luna E."/>
            <person name="Martienssen R.A."/>
            <person name="Minamino N."/>
            <person name="Mizutani M."/>
            <person name="Mizutani M."/>
            <person name="Mochizuki N."/>
            <person name="Monte I."/>
            <person name="Mosher R."/>
            <person name="Nagasaki H."/>
            <person name="Nakagami H."/>
            <person name="Naramoto S."/>
            <person name="Nishitani K."/>
            <person name="Ohtani M."/>
            <person name="Okamoto T."/>
            <person name="Okumura M."/>
            <person name="Phillips J."/>
            <person name="Pollak B."/>
            <person name="Reinders A."/>
            <person name="Rovekamp M."/>
            <person name="Sano R."/>
            <person name="Sawa S."/>
            <person name="Schmid M.W."/>
            <person name="Shirakawa M."/>
            <person name="Solano R."/>
            <person name="Spunde A."/>
            <person name="Suetsugu N."/>
            <person name="Sugano S."/>
            <person name="Sugiyama A."/>
            <person name="Sun R."/>
            <person name="Suzuki Y."/>
            <person name="Takenaka M."/>
            <person name="Takezawa D."/>
            <person name="Tomogane H."/>
            <person name="Tsuzuki M."/>
            <person name="Ueda T."/>
            <person name="Umeda M."/>
            <person name="Ward J.M."/>
            <person name="Watanabe Y."/>
            <person name="Yazaki K."/>
            <person name="Yokoyama R."/>
            <person name="Yoshitake Y."/>
            <person name="Yotsui I."/>
            <person name="Zachgo S."/>
            <person name="Schmutz J."/>
        </authorList>
    </citation>
    <scope>NUCLEOTIDE SEQUENCE [LARGE SCALE GENOMIC DNA]</scope>
    <source>
        <strain evidence="16">Tak-1</strain>
    </source>
</reference>
<dbReference type="PROSITE" id="PS51133">
    <property type="entry name" value="ZF_TFIIS_2"/>
    <property type="match status" value="1"/>
</dbReference>
<feature type="binding site" evidence="11">
    <location>
        <position position="29"/>
    </location>
    <ligand>
        <name>Zn(2+)</name>
        <dbReference type="ChEBI" id="CHEBI:29105"/>
        <label>1</label>
    </ligand>
</feature>
<feature type="binding site" evidence="11">
    <location>
        <position position="109"/>
    </location>
    <ligand>
        <name>Zn(2+)</name>
        <dbReference type="ChEBI" id="CHEBI:29105"/>
        <label>2</label>
    </ligand>
</feature>
<feature type="zinc finger region" description="C4-type" evidence="12">
    <location>
        <begin position="7"/>
        <end position="32"/>
    </location>
</feature>
<evidence type="ECO:0000256" key="10">
    <source>
        <dbReference type="PIRNR" id="PIRNR005586"/>
    </source>
</evidence>
<comment type="function">
    <text evidence="8">DNA-dependent RNA polymerase catalyzes the transcription of DNA into RNA using the four ribonucleoside triphosphates as substrates. Component of RNA polymerase II which synthesizes mRNA precursors and many functional non-coding RNAs. Pol II is the central component of the basal RNA polymerase II transcription machinery. It is composed of mobile elements that move relative to each other. Component of RNA polymerases IV and V which mediate short-interfering RNAs (siRNA) accumulation and subsequent RNA-directed DNA methylation-dependent (RdDM) transcriptional gene silencing (TGS) of endogenous repeated sequences, including transposable elements. Required for RNA silencing.</text>
</comment>
<feature type="binding site" evidence="11">
    <location>
        <position position="32"/>
    </location>
    <ligand>
        <name>Zn(2+)</name>
        <dbReference type="ChEBI" id="CHEBI:29105"/>
        <label>1</label>
    </ligand>
</feature>
<dbReference type="InterPro" id="IPR001222">
    <property type="entry name" value="Znf_TFIIS"/>
</dbReference>
<dbReference type="GO" id="GO:0006283">
    <property type="term" value="P:transcription-coupled nucleotide-excision repair"/>
    <property type="evidence" value="ECO:0000318"/>
    <property type="project" value="GO_Central"/>
</dbReference>
<comment type="subunit">
    <text evidence="9">Component of the RNA polymerase II, IV and V complexes. Interacts with NRPD1.</text>
</comment>
<dbReference type="GO" id="GO:0008270">
    <property type="term" value="F:zinc ion binding"/>
    <property type="evidence" value="ECO:0007669"/>
    <property type="project" value="UniProtKB-KW"/>
</dbReference>
<dbReference type="InterPro" id="IPR012164">
    <property type="entry name" value="Rpa12/Rpb9/Rpc10/TFS"/>
</dbReference>
<feature type="binding site" evidence="11">
    <location>
        <position position="7"/>
    </location>
    <ligand>
        <name>Zn(2+)</name>
        <dbReference type="ChEBI" id="CHEBI:29105"/>
        <label>1</label>
    </ligand>
</feature>
<keyword evidence="6 10" id="KW-0804">Transcription</keyword>
<gene>
    <name evidence="15" type="ORF">MARPO_0087s0071</name>
</gene>
<dbReference type="Proteomes" id="UP000244005">
    <property type="component" value="Unassembled WGS sequence"/>
</dbReference>
<dbReference type="SUPFAM" id="SSF57783">
    <property type="entry name" value="Zinc beta-ribbon"/>
    <property type="match status" value="2"/>
</dbReference>
<dbReference type="FunFam" id="2.20.25.10:FF:000004">
    <property type="entry name" value="DNA-directed RNA polymerase subunit"/>
    <property type="match status" value="1"/>
</dbReference>
<keyword evidence="16" id="KW-1185">Reference proteome</keyword>
<evidence type="ECO:0000256" key="2">
    <source>
        <dbReference type="ARBA" id="ARBA00022478"/>
    </source>
</evidence>
<keyword evidence="5 11" id="KW-0862">Zinc</keyword>
<dbReference type="GO" id="GO:0003899">
    <property type="term" value="F:DNA-directed RNA polymerase activity"/>
    <property type="evidence" value="ECO:0007669"/>
    <property type="project" value="InterPro"/>
</dbReference>
<feature type="binding site" evidence="11">
    <location>
        <position position="104"/>
    </location>
    <ligand>
        <name>Zn(2+)</name>
        <dbReference type="ChEBI" id="CHEBI:29105"/>
        <label>2</label>
    </ligand>
</feature>
<evidence type="ECO:0000256" key="3">
    <source>
        <dbReference type="ARBA" id="ARBA00022723"/>
    </source>
</evidence>
<dbReference type="InterPro" id="IPR001529">
    <property type="entry name" value="Zn_ribbon_RPB9"/>
</dbReference>
<evidence type="ECO:0000259" key="14">
    <source>
        <dbReference type="PROSITE" id="PS51133"/>
    </source>
</evidence>
<dbReference type="OrthoDB" id="282270at2759"/>
<feature type="domain" description="TFIIS-type" evidence="14">
    <location>
        <begin position="72"/>
        <end position="114"/>
    </location>
</feature>
<name>A0A2R6WIF5_MARPO</name>
<keyword evidence="7 10" id="KW-0539">Nucleus</keyword>
<feature type="binding site" evidence="11">
    <location>
        <position position="79"/>
    </location>
    <ligand>
        <name>Zn(2+)</name>
        <dbReference type="ChEBI" id="CHEBI:29105"/>
        <label>2</label>
    </ligand>
</feature>
<evidence type="ECO:0000313" key="15">
    <source>
        <dbReference type="EMBL" id="PTQ33640.1"/>
    </source>
</evidence>
<dbReference type="InterPro" id="IPR019761">
    <property type="entry name" value="DNA-dir_RNA_pol-M_15_CS"/>
</dbReference>
<evidence type="ECO:0000256" key="9">
    <source>
        <dbReference type="ARBA" id="ARBA00063449"/>
    </source>
</evidence>
<evidence type="ECO:0000313" key="16">
    <source>
        <dbReference type="Proteomes" id="UP000244005"/>
    </source>
</evidence>
<dbReference type="Gene3D" id="2.20.25.10">
    <property type="match status" value="2"/>
</dbReference>
<evidence type="ECO:0000256" key="6">
    <source>
        <dbReference type="ARBA" id="ARBA00023163"/>
    </source>
</evidence>
<dbReference type="FunFam" id="2.20.25.10:FF:000008">
    <property type="entry name" value="DNA-directed RNA polymerase II subunit RPB9"/>
    <property type="match status" value="1"/>
</dbReference>
<dbReference type="PIRSF" id="PIRSF005586">
    <property type="entry name" value="RNApol_RpoM"/>
    <property type="match status" value="1"/>
</dbReference>
<dbReference type="SMART" id="SM00440">
    <property type="entry name" value="ZnF_C2C2"/>
    <property type="match status" value="1"/>
</dbReference>
<dbReference type="GO" id="GO:0005665">
    <property type="term" value="C:RNA polymerase II, core complex"/>
    <property type="evidence" value="ECO:0000318"/>
    <property type="project" value="GO_Central"/>
</dbReference>
<reference evidence="15" key="2">
    <citation type="submission" date="2017-12" db="EMBL/GenBank/DDBJ databases">
        <title>WGS assembly of Marchantia polymorpha.</title>
        <authorList>
            <person name="Bowman J.L."/>
            <person name="Kohchi T."/>
            <person name="Yamato K.T."/>
            <person name="Jenkins J."/>
            <person name="Shu S."/>
            <person name="Ishizaki K."/>
            <person name="Yamaoka S."/>
            <person name="Nishihama R."/>
            <person name="Nakamura Y."/>
            <person name="Berger F."/>
            <person name="Adam C."/>
            <person name="Aki S.S."/>
            <person name="Althoff F."/>
            <person name="Araki T."/>
            <person name="Arteaga-Vazquez M.A."/>
            <person name="Balasubrmanian S."/>
            <person name="Bauer D."/>
            <person name="Boehm C.R."/>
            <person name="Briginshaw L."/>
            <person name="Caballero-Perez J."/>
            <person name="Catarino B."/>
            <person name="Chen F."/>
            <person name="Chiyoda S."/>
            <person name="Chovatia M."/>
            <person name="Davies K.M."/>
            <person name="Delmans M."/>
            <person name="Demura T."/>
            <person name="Dierschke T."/>
            <person name="Dolan L."/>
            <person name="Dorantes-Acosta A.E."/>
            <person name="Eklund D.M."/>
            <person name="Florent S.N."/>
            <person name="Flores-Sandoval E."/>
            <person name="Fujiyama A."/>
            <person name="Fukuzawa H."/>
            <person name="Galik B."/>
            <person name="Grimanelli D."/>
            <person name="Grimwood J."/>
            <person name="Grossniklaus U."/>
            <person name="Hamada T."/>
            <person name="Haseloff J."/>
            <person name="Hetherington A.J."/>
            <person name="Higo A."/>
            <person name="Hirakawa Y."/>
            <person name="Hundley H.N."/>
            <person name="Ikeda Y."/>
            <person name="Inoue K."/>
            <person name="Inoue S."/>
            <person name="Ishida S."/>
            <person name="Jia Q."/>
            <person name="Kakita M."/>
            <person name="Kanazawa T."/>
            <person name="Kawai Y."/>
            <person name="Kawashima T."/>
            <person name="Kennedy M."/>
            <person name="Kinose K."/>
            <person name="Kinoshita T."/>
            <person name="Kohara Y."/>
            <person name="Koide E."/>
            <person name="Komatsu K."/>
            <person name="Kopischke S."/>
            <person name="Kubo M."/>
            <person name="Kyozuka J."/>
            <person name="Lagercrantz U."/>
            <person name="Lin S.S."/>
            <person name="Lindquist E."/>
            <person name="Lipzen A.M."/>
            <person name="Lu C."/>
            <person name="Luna E.D."/>
            <person name="Martienssen R.A."/>
            <person name="Minamino N."/>
            <person name="Mizutani M."/>
            <person name="Mizutani M."/>
            <person name="Mochizuki N."/>
            <person name="Monte I."/>
            <person name="Mosher R."/>
            <person name="Nagasaki H."/>
            <person name="Nakagami H."/>
            <person name="Naramoto S."/>
            <person name="Nishitani K."/>
            <person name="Ohtani M."/>
            <person name="Okamoto T."/>
            <person name="Okumura M."/>
            <person name="Phillips J."/>
            <person name="Pollak B."/>
            <person name="Reinders A."/>
            <person name="Roevekamp M."/>
            <person name="Sano R."/>
            <person name="Sawa S."/>
            <person name="Schmid M.W."/>
            <person name="Shirakawa M."/>
            <person name="Solano R."/>
            <person name="Spunde A."/>
            <person name="Suetsugu N."/>
            <person name="Sugano S."/>
            <person name="Sugiyama A."/>
            <person name="Sun R."/>
            <person name="Suzuki Y."/>
            <person name="Takenaka M."/>
            <person name="Takezawa D."/>
            <person name="Tomogane H."/>
            <person name="Tsuzuki M."/>
            <person name="Ueda T."/>
            <person name="Umeda M."/>
            <person name="Ward J.M."/>
            <person name="Watanabe Y."/>
            <person name="Yazaki K."/>
            <person name="Yokoyama R."/>
            <person name="Yoshitake Y."/>
            <person name="Yotsui I."/>
            <person name="Zachgo S."/>
            <person name="Schmutz J."/>
        </authorList>
    </citation>
    <scope>NUCLEOTIDE SEQUENCE [LARGE SCALE GENOMIC DNA]</scope>
    <source>
        <strain evidence="15">Tak-1</strain>
    </source>
</reference>
<dbReference type="GO" id="GO:0003676">
    <property type="term" value="F:nucleic acid binding"/>
    <property type="evidence" value="ECO:0007669"/>
    <property type="project" value="InterPro"/>
</dbReference>
<dbReference type="Gramene" id="Mp4g05180.2">
    <property type="protein sequence ID" value="Mp4g05180.2.cds"/>
    <property type="gene ID" value="Mp4g05180"/>
</dbReference>
<organism evidence="15 16">
    <name type="scientific">Marchantia polymorpha</name>
    <name type="common">Common liverwort</name>
    <name type="synonym">Marchantia aquatica</name>
    <dbReference type="NCBI Taxonomy" id="3197"/>
    <lineage>
        <taxon>Eukaryota</taxon>
        <taxon>Viridiplantae</taxon>
        <taxon>Streptophyta</taxon>
        <taxon>Embryophyta</taxon>
        <taxon>Marchantiophyta</taxon>
        <taxon>Marchantiopsida</taxon>
        <taxon>Marchantiidae</taxon>
        <taxon>Marchantiales</taxon>
        <taxon>Marchantiaceae</taxon>
        <taxon>Marchantia</taxon>
    </lineage>
</organism>
<dbReference type="Gramene" id="Mp4g05180.1">
    <property type="protein sequence ID" value="Mp4g05180.1.cds"/>
    <property type="gene ID" value="Mp4g05180"/>
</dbReference>
<dbReference type="SMART" id="SM00661">
    <property type="entry name" value="RPOL9"/>
    <property type="match status" value="1"/>
</dbReference>
<accession>A0A2R6WIF5</accession>
<keyword evidence="4 12" id="KW-0863">Zinc-finger</keyword>
<dbReference type="GO" id="GO:0005730">
    <property type="term" value="C:nucleolus"/>
    <property type="evidence" value="ECO:0007669"/>
    <property type="project" value="UniProtKB-SubCell"/>
</dbReference>
<evidence type="ECO:0000256" key="7">
    <source>
        <dbReference type="ARBA" id="ARBA00023242"/>
    </source>
</evidence>
<dbReference type="EMBL" id="KZ772759">
    <property type="protein sequence ID" value="PTQ33640.1"/>
    <property type="molecule type" value="Genomic_DNA"/>
</dbReference>
<dbReference type="CDD" id="cd10508">
    <property type="entry name" value="Zn-ribbon_RPB9"/>
    <property type="match status" value="1"/>
</dbReference>
<evidence type="ECO:0000256" key="12">
    <source>
        <dbReference type="PIRSR" id="PIRSR005586-2"/>
    </source>
</evidence>
<dbReference type="InterPro" id="IPR034012">
    <property type="entry name" value="Zn_ribbon_RPB9_C"/>
</dbReference>
<dbReference type="Pfam" id="PF02150">
    <property type="entry name" value="Zn_ribbon_RPB9"/>
    <property type="match status" value="1"/>
</dbReference>
<evidence type="ECO:0000256" key="13">
    <source>
        <dbReference type="RuleBase" id="RU003474"/>
    </source>
</evidence>
<dbReference type="PANTHER" id="PTHR11239">
    <property type="entry name" value="DNA-DIRECTED RNA POLYMERASE"/>
    <property type="match status" value="1"/>
</dbReference>
<dbReference type="GO" id="GO:0006367">
    <property type="term" value="P:transcription initiation at RNA polymerase II promoter"/>
    <property type="evidence" value="ECO:0000318"/>
    <property type="project" value="GO_Central"/>
</dbReference>
<evidence type="ECO:0000256" key="11">
    <source>
        <dbReference type="PIRSR" id="PIRSR005586-1"/>
    </source>
</evidence>
<keyword evidence="3 11" id="KW-0479">Metal-binding</keyword>
<feature type="binding site" evidence="11">
    <location>
        <position position="10"/>
    </location>
    <ligand>
        <name>Zn(2+)</name>
        <dbReference type="ChEBI" id="CHEBI:29105"/>
        <label>1</label>
    </ligand>
</feature>
<dbReference type="AlphaFoldDB" id="A0A2R6WIF5"/>
<feature type="binding site" evidence="11">
    <location>
        <position position="76"/>
    </location>
    <ligand>
        <name>Zn(2+)</name>
        <dbReference type="ChEBI" id="CHEBI:29105"/>
        <label>2</label>
    </ligand>
</feature>
<evidence type="ECO:0000256" key="1">
    <source>
        <dbReference type="ARBA" id="ARBA00004604"/>
    </source>
</evidence>
<dbReference type="Pfam" id="PF01096">
    <property type="entry name" value="Zn_ribbon_TFIIS"/>
    <property type="match status" value="1"/>
</dbReference>
<dbReference type="EMBL" id="KZ772759">
    <property type="protein sequence ID" value="PTQ33641.1"/>
    <property type="molecule type" value="Genomic_DNA"/>
</dbReference>
<evidence type="ECO:0000256" key="4">
    <source>
        <dbReference type="ARBA" id="ARBA00022771"/>
    </source>
</evidence>
<dbReference type="PROSITE" id="PS01030">
    <property type="entry name" value="RNA_POL_M_15KD"/>
    <property type="match status" value="1"/>
</dbReference>
<sequence length="117" mass="13700">MSSMKFCPECNNILYPREDIERKILLYACRNCEHEEKATHNCVYRQVYSHGTMERSQYLQEVASDPTLPRTKSVRCPSCDHGEAVFFQLNSNSRNDGMTLYFVCCNPNCGHKWRDDH</sequence>
<comment type="similarity">
    <text evidence="10 13">Belongs to the archaeal rpoM/eukaryotic RPA12/RPB9/RPC11 RNA polymerase family.</text>
</comment>
<proteinExistence type="inferred from homology"/>
<dbReference type="OMA" id="SCEHEEI"/>
<dbReference type="GO" id="GO:0000419">
    <property type="term" value="C:RNA polymerase V complex"/>
    <property type="evidence" value="ECO:0007669"/>
    <property type="project" value="UniProtKB-ARBA"/>
</dbReference>
<protein>
    <recommendedName>
        <fullName evidence="10">DNA-directed RNA polymerase subunit</fullName>
    </recommendedName>
</protein>
<dbReference type="PANTHER" id="PTHR11239:SF1">
    <property type="entry name" value="DNA-DIRECTED RNA POLYMERASE II SUBUNIT RPB9"/>
    <property type="match status" value="1"/>
</dbReference>
<evidence type="ECO:0000256" key="8">
    <source>
        <dbReference type="ARBA" id="ARBA00055413"/>
    </source>
</evidence>
<evidence type="ECO:0000256" key="5">
    <source>
        <dbReference type="ARBA" id="ARBA00022833"/>
    </source>
</evidence>
<dbReference type="GO" id="GO:0001193">
    <property type="term" value="P:maintenance of transcriptional fidelity during transcription elongation by RNA polymerase II"/>
    <property type="evidence" value="ECO:0000318"/>
    <property type="project" value="GO_Central"/>
</dbReference>
<comment type="subcellular location">
    <subcellularLocation>
        <location evidence="1">Nucleus</location>
        <location evidence="1">Nucleolus</location>
    </subcellularLocation>
</comment>